<dbReference type="Pfam" id="PF02518">
    <property type="entry name" value="HATPase_c"/>
    <property type="match status" value="1"/>
</dbReference>
<evidence type="ECO:0000259" key="16">
    <source>
        <dbReference type="PROSITE" id="PS50109"/>
    </source>
</evidence>
<accession>A0A5D4T1P4</accession>
<dbReference type="FunFam" id="3.30.565.10:FF:000013">
    <property type="entry name" value="Two-component sensor histidine kinase"/>
    <property type="match status" value="1"/>
</dbReference>
<sequence length="746" mass="86165">MGTRWRNRIVAILIALVFVCGISGSFYFIYNLDRFGQKSYFETEEFQYELQEYANYLIINEFGSVSADSVKEKISVSMEEIGEHRYKYGSLDAQLDNIRYQYEERIQLAENGEISEEPEELVAERDEVLDDIRKNFSSDEHVEKKIRAEKEQIVEEYFAKDPNFQSYPSRFHQDFQYFFEQDGESFTNIGANKTSVDRMFSDENMQYVTIYTIRGDDYFNSYNWPYEDWLYQIVAEVRGDFEGIIGVPKGLASDSELMIAKTGYEENRIWFWRLGIGSLIALLFWFVLMIKVVSIPKERGKWQNLYNKIPVDLSVVVVGFSALLILFSLMWVHDSINLLTYNSSTMYFTELVISVMISTILSLLTYVQLRYLTNSMRGMTDFKQQGKNSLLFIIFKTCKKVYQRIFEVVKEAFLNTATGIQVFILLAIVFGLGFGFFMIFFDIAFFLLYFLFAVFIGVPTLIHLVKSVGYFNKISIKTEEMASGKLGEPIEVKGNSVLSKMAANLNVLNQGVKVSLNEQAKSERLKTELITNVSHDLRTPLTSIITYTELMKKNDLTAEDRSAYLEIIDRKSQRLKGLIEDLFEVSKMASGNIELVKERVDLNQLLQQALAEYDDSLKESNLQFRVTNTDKPLYALVDGQKMWRVFDNLIGNIMKYSLENSRVYIQVHQLENKAKITFKNVSKYELNDQSEELYERFKRGDTSRHTDGSGLGLAIAKSIIDLHGGSLDIETDGDLFKVNICLRVVE</sequence>
<keyword evidence="7 15" id="KW-0812">Transmembrane</keyword>
<dbReference type="OrthoDB" id="9792991at2"/>
<feature type="transmembrane region" description="Helical" evidence="15">
    <location>
        <begin position="270"/>
        <end position="290"/>
    </location>
</feature>
<comment type="catalytic activity">
    <reaction evidence="1">
        <text>ATP + protein L-histidine = ADP + protein N-phospho-L-histidine.</text>
        <dbReference type="EC" id="2.7.13.3"/>
    </reaction>
</comment>
<dbReference type="GO" id="GO:0005524">
    <property type="term" value="F:ATP binding"/>
    <property type="evidence" value="ECO:0007669"/>
    <property type="project" value="UniProtKB-KW"/>
</dbReference>
<evidence type="ECO:0000256" key="5">
    <source>
        <dbReference type="ARBA" id="ARBA00022553"/>
    </source>
</evidence>
<keyword evidence="9" id="KW-0418">Kinase</keyword>
<dbReference type="CDD" id="cd00082">
    <property type="entry name" value="HisKA"/>
    <property type="match status" value="1"/>
</dbReference>
<feature type="domain" description="Histidine kinase" evidence="16">
    <location>
        <begin position="532"/>
        <end position="746"/>
    </location>
</feature>
<dbReference type="Pfam" id="PF00512">
    <property type="entry name" value="HisKA"/>
    <property type="match status" value="1"/>
</dbReference>
<evidence type="ECO:0000256" key="10">
    <source>
        <dbReference type="ARBA" id="ARBA00022840"/>
    </source>
</evidence>
<organism evidence="17 18">
    <name type="scientific">Sutcliffiella horikoshii</name>
    <dbReference type="NCBI Taxonomy" id="79883"/>
    <lineage>
        <taxon>Bacteria</taxon>
        <taxon>Bacillati</taxon>
        <taxon>Bacillota</taxon>
        <taxon>Bacilli</taxon>
        <taxon>Bacillales</taxon>
        <taxon>Bacillaceae</taxon>
        <taxon>Sutcliffiella</taxon>
    </lineage>
</organism>
<feature type="transmembrane region" description="Helical" evidence="15">
    <location>
        <begin position="443"/>
        <end position="465"/>
    </location>
</feature>
<keyword evidence="11 15" id="KW-1133">Transmembrane helix</keyword>
<dbReference type="PROSITE" id="PS50109">
    <property type="entry name" value="HIS_KIN"/>
    <property type="match status" value="1"/>
</dbReference>
<keyword evidence="4" id="KW-1003">Cell membrane</keyword>
<evidence type="ECO:0000256" key="12">
    <source>
        <dbReference type="ARBA" id="ARBA00023012"/>
    </source>
</evidence>
<dbReference type="EMBL" id="VTEV01000004">
    <property type="protein sequence ID" value="TYS68184.1"/>
    <property type="molecule type" value="Genomic_DNA"/>
</dbReference>
<keyword evidence="5" id="KW-0597">Phosphoprotein</keyword>
<evidence type="ECO:0000256" key="7">
    <source>
        <dbReference type="ARBA" id="ARBA00022692"/>
    </source>
</evidence>
<dbReference type="FunFam" id="1.10.287.130:FF:000008">
    <property type="entry name" value="Two-component sensor histidine kinase"/>
    <property type="match status" value="1"/>
</dbReference>
<comment type="subcellular location">
    <subcellularLocation>
        <location evidence="2">Cell membrane</location>
        <topology evidence="2">Multi-pass membrane protein</topology>
    </subcellularLocation>
</comment>
<dbReference type="InterPro" id="IPR036097">
    <property type="entry name" value="HisK_dim/P_sf"/>
</dbReference>
<evidence type="ECO:0000256" key="8">
    <source>
        <dbReference type="ARBA" id="ARBA00022741"/>
    </source>
</evidence>
<proteinExistence type="predicted"/>
<evidence type="ECO:0000256" key="14">
    <source>
        <dbReference type="SAM" id="Coils"/>
    </source>
</evidence>
<name>A0A5D4T1P4_9BACI</name>
<evidence type="ECO:0000256" key="4">
    <source>
        <dbReference type="ARBA" id="ARBA00022475"/>
    </source>
</evidence>
<keyword evidence="14" id="KW-0175">Coiled coil</keyword>
<dbReference type="Gene3D" id="3.30.565.10">
    <property type="entry name" value="Histidine kinase-like ATPase, C-terminal domain"/>
    <property type="match status" value="1"/>
</dbReference>
<dbReference type="InterPro" id="IPR005467">
    <property type="entry name" value="His_kinase_dom"/>
</dbReference>
<dbReference type="SUPFAM" id="SSF47384">
    <property type="entry name" value="Homodimeric domain of signal transducing histidine kinase"/>
    <property type="match status" value="1"/>
</dbReference>
<evidence type="ECO:0000313" key="17">
    <source>
        <dbReference type="EMBL" id="TYS68184.1"/>
    </source>
</evidence>
<dbReference type="GO" id="GO:0005886">
    <property type="term" value="C:plasma membrane"/>
    <property type="evidence" value="ECO:0007669"/>
    <property type="project" value="UniProtKB-SubCell"/>
</dbReference>
<dbReference type="InterPro" id="IPR050398">
    <property type="entry name" value="HssS/ArlS-like"/>
</dbReference>
<dbReference type="PANTHER" id="PTHR45528:SF1">
    <property type="entry name" value="SENSOR HISTIDINE KINASE CPXA"/>
    <property type="match status" value="1"/>
</dbReference>
<comment type="caution">
    <text evidence="17">The sequence shown here is derived from an EMBL/GenBank/DDBJ whole genome shotgun (WGS) entry which is preliminary data.</text>
</comment>
<dbReference type="Gene3D" id="1.10.287.130">
    <property type="match status" value="1"/>
</dbReference>
<protein>
    <recommendedName>
        <fullName evidence="3">histidine kinase</fullName>
        <ecNumber evidence="3">2.7.13.3</ecNumber>
    </recommendedName>
</protein>
<dbReference type="InterPro" id="IPR004358">
    <property type="entry name" value="Sig_transdc_His_kin-like_C"/>
</dbReference>
<dbReference type="GO" id="GO:0000155">
    <property type="term" value="F:phosphorelay sensor kinase activity"/>
    <property type="evidence" value="ECO:0007669"/>
    <property type="project" value="InterPro"/>
</dbReference>
<gene>
    <name evidence="17" type="ORF">FZC76_10585</name>
</gene>
<keyword evidence="12" id="KW-0902">Two-component regulatory system</keyword>
<feature type="transmembrane region" description="Helical" evidence="15">
    <location>
        <begin position="412"/>
        <end position="437"/>
    </location>
</feature>
<evidence type="ECO:0000256" key="13">
    <source>
        <dbReference type="ARBA" id="ARBA00023136"/>
    </source>
</evidence>
<evidence type="ECO:0000256" key="6">
    <source>
        <dbReference type="ARBA" id="ARBA00022679"/>
    </source>
</evidence>
<feature type="transmembrane region" description="Helical" evidence="15">
    <location>
        <begin position="311"/>
        <end position="331"/>
    </location>
</feature>
<evidence type="ECO:0000256" key="1">
    <source>
        <dbReference type="ARBA" id="ARBA00000085"/>
    </source>
</evidence>
<feature type="coiled-coil region" evidence="14">
    <location>
        <begin position="592"/>
        <end position="623"/>
    </location>
</feature>
<evidence type="ECO:0000256" key="9">
    <source>
        <dbReference type="ARBA" id="ARBA00022777"/>
    </source>
</evidence>
<evidence type="ECO:0000256" key="15">
    <source>
        <dbReference type="SAM" id="Phobius"/>
    </source>
</evidence>
<dbReference type="Proteomes" id="UP000322524">
    <property type="component" value="Unassembled WGS sequence"/>
</dbReference>
<dbReference type="PANTHER" id="PTHR45528">
    <property type="entry name" value="SENSOR HISTIDINE KINASE CPXA"/>
    <property type="match status" value="1"/>
</dbReference>
<dbReference type="RefSeq" id="WP_148988161.1">
    <property type="nucleotide sequence ID" value="NZ_VTEV01000004.1"/>
</dbReference>
<dbReference type="SMART" id="SM00387">
    <property type="entry name" value="HATPase_c"/>
    <property type="match status" value="1"/>
</dbReference>
<dbReference type="InterPro" id="IPR003594">
    <property type="entry name" value="HATPase_dom"/>
</dbReference>
<keyword evidence="13 15" id="KW-0472">Membrane</keyword>
<dbReference type="SMART" id="SM00388">
    <property type="entry name" value="HisKA"/>
    <property type="match status" value="1"/>
</dbReference>
<evidence type="ECO:0000256" key="11">
    <source>
        <dbReference type="ARBA" id="ARBA00022989"/>
    </source>
</evidence>
<feature type="transmembrane region" description="Helical" evidence="15">
    <location>
        <begin position="9"/>
        <end position="30"/>
    </location>
</feature>
<evidence type="ECO:0000256" key="3">
    <source>
        <dbReference type="ARBA" id="ARBA00012438"/>
    </source>
</evidence>
<dbReference type="InterPro" id="IPR036890">
    <property type="entry name" value="HATPase_C_sf"/>
</dbReference>
<evidence type="ECO:0000313" key="18">
    <source>
        <dbReference type="Proteomes" id="UP000322524"/>
    </source>
</evidence>
<evidence type="ECO:0000256" key="2">
    <source>
        <dbReference type="ARBA" id="ARBA00004651"/>
    </source>
</evidence>
<reference evidence="17 18" key="1">
    <citation type="submission" date="2019-08" db="EMBL/GenBank/DDBJ databases">
        <title>Bacillus genomes from the desert of Cuatro Cienegas, Coahuila.</title>
        <authorList>
            <person name="Olmedo-Alvarez G."/>
        </authorList>
    </citation>
    <scope>NUCLEOTIDE SEQUENCE [LARGE SCALE GENOMIC DNA]</scope>
    <source>
        <strain evidence="17 18">CH28_1T</strain>
    </source>
</reference>
<dbReference type="PRINTS" id="PR00344">
    <property type="entry name" value="BCTRLSENSOR"/>
</dbReference>
<dbReference type="InterPro" id="IPR003661">
    <property type="entry name" value="HisK_dim/P_dom"/>
</dbReference>
<dbReference type="AlphaFoldDB" id="A0A5D4T1P4"/>
<feature type="transmembrane region" description="Helical" evidence="15">
    <location>
        <begin position="351"/>
        <end position="369"/>
    </location>
</feature>
<dbReference type="SUPFAM" id="SSF55874">
    <property type="entry name" value="ATPase domain of HSP90 chaperone/DNA topoisomerase II/histidine kinase"/>
    <property type="match status" value="1"/>
</dbReference>
<keyword evidence="10" id="KW-0067">ATP-binding</keyword>
<keyword evidence="6" id="KW-0808">Transferase</keyword>
<keyword evidence="8" id="KW-0547">Nucleotide-binding</keyword>
<dbReference type="EC" id="2.7.13.3" evidence="3"/>